<dbReference type="Proteomes" id="UP000887565">
    <property type="component" value="Unplaced"/>
</dbReference>
<keyword evidence="1" id="KW-1185">Reference proteome</keyword>
<protein>
    <submittedName>
        <fullName evidence="2">Uncharacterized protein</fullName>
    </submittedName>
</protein>
<accession>A0A915KGR7</accession>
<dbReference type="AlphaFoldDB" id="A0A915KGR7"/>
<evidence type="ECO:0000313" key="1">
    <source>
        <dbReference type="Proteomes" id="UP000887565"/>
    </source>
</evidence>
<evidence type="ECO:0000313" key="2">
    <source>
        <dbReference type="WBParaSite" id="nRc.2.0.1.t37149-RA"/>
    </source>
</evidence>
<proteinExistence type="predicted"/>
<organism evidence="1 2">
    <name type="scientific">Romanomermis culicivorax</name>
    <name type="common">Nematode worm</name>
    <dbReference type="NCBI Taxonomy" id="13658"/>
    <lineage>
        <taxon>Eukaryota</taxon>
        <taxon>Metazoa</taxon>
        <taxon>Ecdysozoa</taxon>
        <taxon>Nematoda</taxon>
        <taxon>Enoplea</taxon>
        <taxon>Dorylaimia</taxon>
        <taxon>Mermithida</taxon>
        <taxon>Mermithoidea</taxon>
        <taxon>Mermithidae</taxon>
        <taxon>Romanomermis</taxon>
    </lineage>
</organism>
<dbReference type="WBParaSite" id="nRc.2.0.1.t37149-RA">
    <property type="protein sequence ID" value="nRc.2.0.1.t37149-RA"/>
    <property type="gene ID" value="nRc.2.0.1.g37149"/>
</dbReference>
<reference evidence="2" key="1">
    <citation type="submission" date="2022-11" db="UniProtKB">
        <authorList>
            <consortium name="WormBaseParasite"/>
        </authorList>
    </citation>
    <scope>IDENTIFICATION</scope>
</reference>
<sequence>MTMSAAESTTSTTDQCQPKICLLKVSMPVVSMNQIYLPSGTDILLKAKPWDKTLGKILWNFRPK</sequence>
<name>A0A915KGR7_ROMCU</name>